<keyword evidence="2" id="KW-1185">Reference proteome</keyword>
<organism evidence="2 3">
    <name type="scientific">Drosophila arizonae</name>
    <name type="common">Fruit fly</name>
    <dbReference type="NCBI Taxonomy" id="7263"/>
    <lineage>
        <taxon>Eukaryota</taxon>
        <taxon>Metazoa</taxon>
        <taxon>Ecdysozoa</taxon>
        <taxon>Arthropoda</taxon>
        <taxon>Hexapoda</taxon>
        <taxon>Insecta</taxon>
        <taxon>Pterygota</taxon>
        <taxon>Neoptera</taxon>
        <taxon>Endopterygota</taxon>
        <taxon>Diptera</taxon>
        <taxon>Brachycera</taxon>
        <taxon>Muscomorpha</taxon>
        <taxon>Ephydroidea</taxon>
        <taxon>Drosophilidae</taxon>
        <taxon>Drosophila</taxon>
    </lineage>
</organism>
<evidence type="ECO:0000313" key="2">
    <source>
        <dbReference type="Proteomes" id="UP000694904"/>
    </source>
</evidence>
<accession>A0ABM1PCX9</accession>
<dbReference type="GeneID" id="108615231"/>
<dbReference type="RefSeq" id="XP_017865065.1">
    <property type="nucleotide sequence ID" value="XM_018009576.1"/>
</dbReference>
<feature type="chain" id="PRO_5045431169" evidence="1">
    <location>
        <begin position="25"/>
        <end position="161"/>
    </location>
</feature>
<gene>
    <name evidence="3" type="primary">LOC108615231</name>
</gene>
<proteinExistence type="predicted"/>
<feature type="signal peptide" evidence="1">
    <location>
        <begin position="1"/>
        <end position="24"/>
    </location>
</feature>
<evidence type="ECO:0000313" key="3">
    <source>
        <dbReference type="RefSeq" id="XP_017865065.1"/>
    </source>
</evidence>
<sequence>MVKMANYFPILLFGIISFLTESEAGNILNNECVNCSAYSGSCEVNRTGWAPFRMSLFDSEIVRPITTFEIADSDTKLAGCVIDGYTITDEVDTFICFWAPYFGCQTVASKDYVNIHHFHRIACQQCFKYCRCTTQRNSAVRKSLIQFVRFSIFYLLLYNLN</sequence>
<protein>
    <submittedName>
        <fullName evidence="3">Uncharacterized protein LOC108615231</fullName>
    </submittedName>
</protein>
<reference evidence="2" key="1">
    <citation type="journal article" date="1997" name="Nucleic Acids Res.">
        <title>tRNAscan-SE: a program for improved detection of transfer RNA genes in genomic sequence.</title>
        <authorList>
            <person name="Lowe T.M."/>
            <person name="Eddy S.R."/>
        </authorList>
    </citation>
    <scope>NUCLEOTIDE SEQUENCE [LARGE SCALE GENOMIC DNA]</scope>
</reference>
<evidence type="ECO:0000256" key="1">
    <source>
        <dbReference type="SAM" id="SignalP"/>
    </source>
</evidence>
<reference evidence="2" key="2">
    <citation type="journal article" date="2016" name="G3 (Bethesda)">
        <title>Genome Evolution in Three Species of Cactophilic Drosophila.</title>
        <authorList>
            <person name="Sanchez-Flores A."/>
            <person name="Penazola F."/>
            <person name="Carpinteyro-Ponce J."/>
            <person name="Nazario-Yepiz N."/>
            <person name="Abreu-Goodger C."/>
            <person name="Machado C.A."/>
            <person name="Markow T.A."/>
        </authorList>
    </citation>
    <scope>NUCLEOTIDE SEQUENCE [LARGE SCALE GENOMIC DNA]</scope>
</reference>
<name>A0ABM1PCX9_DROAR</name>
<keyword evidence="1" id="KW-0732">Signal</keyword>
<dbReference type="Proteomes" id="UP000694904">
    <property type="component" value="Chromosome 5"/>
</dbReference>
<reference evidence="3" key="3">
    <citation type="submission" date="2025-08" db="UniProtKB">
        <authorList>
            <consortium name="RefSeq"/>
        </authorList>
    </citation>
    <scope>IDENTIFICATION</scope>
    <source>
        <tissue evidence="3">Whole organism</tissue>
    </source>
</reference>